<keyword evidence="3" id="KW-1185">Reference proteome</keyword>
<feature type="transmembrane region" description="Helical" evidence="1">
    <location>
        <begin position="113"/>
        <end position="134"/>
    </location>
</feature>
<dbReference type="STRING" id="33033.NW74_03435"/>
<reference evidence="2 3" key="1">
    <citation type="submission" date="2014-10" db="EMBL/GenBank/DDBJ databases">
        <title>Complete genome sequence of Parvimonas micra KCOM 1535 (= ChDC B708).</title>
        <authorList>
            <person name="Kook J.-K."/>
            <person name="Park S.-N."/>
            <person name="Lim Y.K."/>
            <person name="Roh H."/>
        </authorList>
    </citation>
    <scope>NUCLEOTIDE SEQUENCE [LARGE SCALE GENOMIC DNA]</scope>
    <source>
        <strain evidence="3">KCOM 1535 / ChDC B708</strain>
    </source>
</reference>
<dbReference type="KEGG" id="pmic:NW74_03435"/>
<gene>
    <name evidence="2" type="ORF">NW74_03435</name>
</gene>
<keyword evidence="1" id="KW-0472">Membrane</keyword>
<feature type="transmembrane region" description="Helical" evidence="1">
    <location>
        <begin position="7"/>
        <end position="32"/>
    </location>
</feature>
<sequence length="139" mass="16311">MNTKKRNLFIIAGLLWLFAGIMVMKVGIPFLVSDDKMFIFGLLGAIAIFLIFYIIIFSKYVHKHKNRILNDKRELMKIWEFFDKTSYILMISMMTFGMVLRFSGLLPNFFFEFFYTGLGFALSLSGISFLFLAYKYIDI</sequence>
<feature type="transmembrane region" description="Helical" evidence="1">
    <location>
        <begin position="38"/>
        <end position="61"/>
    </location>
</feature>
<organism evidence="2 3">
    <name type="scientific">Parvimonas micra</name>
    <dbReference type="NCBI Taxonomy" id="33033"/>
    <lineage>
        <taxon>Bacteria</taxon>
        <taxon>Bacillati</taxon>
        <taxon>Bacillota</taxon>
        <taxon>Tissierellia</taxon>
        <taxon>Tissierellales</taxon>
        <taxon>Peptoniphilaceae</taxon>
        <taxon>Parvimonas</taxon>
    </lineage>
</organism>
<keyword evidence="1" id="KW-0812">Transmembrane</keyword>
<evidence type="ECO:0000313" key="2">
    <source>
        <dbReference type="EMBL" id="AIZ36455.1"/>
    </source>
</evidence>
<dbReference type="RefSeq" id="WP_041953826.1">
    <property type="nucleotide sequence ID" value="NZ_CALHGL010000014.1"/>
</dbReference>
<evidence type="ECO:0000256" key="1">
    <source>
        <dbReference type="SAM" id="Phobius"/>
    </source>
</evidence>
<name>A0A0B4S135_9FIRM</name>
<evidence type="ECO:0008006" key="4">
    <source>
        <dbReference type="Google" id="ProtNLM"/>
    </source>
</evidence>
<dbReference type="AlphaFoldDB" id="A0A0B4S135"/>
<proteinExistence type="predicted"/>
<dbReference type="Proteomes" id="UP000031386">
    <property type="component" value="Chromosome"/>
</dbReference>
<evidence type="ECO:0000313" key="3">
    <source>
        <dbReference type="Proteomes" id="UP000031386"/>
    </source>
</evidence>
<dbReference type="EMBL" id="CP009761">
    <property type="protein sequence ID" value="AIZ36455.1"/>
    <property type="molecule type" value="Genomic_DNA"/>
</dbReference>
<protein>
    <recommendedName>
        <fullName evidence="4">DUF2178 domain-containing protein</fullName>
    </recommendedName>
</protein>
<accession>A0A0B4S135</accession>
<keyword evidence="1" id="KW-1133">Transmembrane helix</keyword>
<feature type="transmembrane region" description="Helical" evidence="1">
    <location>
        <begin position="81"/>
        <end position="101"/>
    </location>
</feature>
<dbReference type="OrthoDB" id="1097929at2"/>